<accession>A0ABW0FX02</accession>
<reference evidence="3" key="1">
    <citation type="journal article" date="2019" name="Int. J. Syst. Evol. Microbiol.">
        <title>The Global Catalogue of Microorganisms (GCM) 10K type strain sequencing project: providing services to taxonomists for standard genome sequencing and annotation.</title>
        <authorList>
            <consortium name="The Broad Institute Genomics Platform"/>
            <consortium name="The Broad Institute Genome Sequencing Center for Infectious Disease"/>
            <person name="Wu L."/>
            <person name="Ma J."/>
        </authorList>
    </citation>
    <scope>NUCLEOTIDE SEQUENCE [LARGE SCALE GENOMIC DNA]</scope>
    <source>
        <strain evidence="3">JCM 12125</strain>
    </source>
</reference>
<name>A0ABW0FX02_9CAUL</name>
<organism evidence="2 3">
    <name type="scientific">Brevundimonas staleyi</name>
    <dbReference type="NCBI Taxonomy" id="74326"/>
    <lineage>
        <taxon>Bacteria</taxon>
        <taxon>Pseudomonadati</taxon>
        <taxon>Pseudomonadota</taxon>
        <taxon>Alphaproteobacteria</taxon>
        <taxon>Caulobacterales</taxon>
        <taxon>Caulobacteraceae</taxon>
        <taxon>Brevundimonas</taxon>
    </lineage>
</organism>
<dbReference type="PRINTS" id="PR00038">
    <property type="entry name" value="HTHLUXR"/>
</dbReference>
<gene>
    <name evidence="2" type="ORF">ACFPIE_19685</name>
</gene>
<dbReference type="EMBL" id="JBHSLF010000056">
    <property type="protein sequence ID" value="MFC5346145.1"/>
    <property type="molecule type" value="Genomic_DNA"/>
</dbReference>
<evidence type="ECO:0000259" key="1">
    <source>
        <dbReference type="PROSITE" id="PS50043"/>
    </source>
</evidence>
<comment type="caution">
    <text evidence="2">The sequence shown here is derived from an EMBL/GenBank/DDBJ whole genome shotgun (WGS) entry which is preliminary data.</text>
</comment>
<keyword evidence="3" id="KW-1185">Reference proteome</keyword>
<dbReference type="InterPro" id="IPR016032">
    <property type="entry name" value="Sig_transdc_resp-reg_C-effctor"/>
</dbReference>
<evidence type="ECO:0000313" key="2">
    <source>
        <dbReference type="EMBL" id="MFC5346145.1"/>
    </source>
</evidence>
<dbReference type="Pfam" id="PF00196">
    <property type="entry name" value="GerE"/>
    <property type="match status" value="1"/>
</dbReference>
<dbReference type="Gene3D" id="1.10.10.10">
    <property type="entry name" value="Winged helix-like DNA-binding domain superfamily/Winged helix DNA-binding domain"/>
    <property type="match status" value="1"/>
</dbReference>
<dbReference type="Proteomes" id="UP001596152">
    <property type="component" value="Unassembled WGS sequence"/>
</dbReference>
<dbReference type="SMART" id="SM00421">
    <property type="entry name" value="HTH_LUXR"/>
    <property type="match status" value="1"/>
</dbReference>
<dbReference type="InterPro" id="IPR036388">
    <property type="entry name" value="WH-like_DNA-bd_sf"/>
</dbReference>
<feature type="domain" description="HTH luxR-type" evidence="1">
    <location>
        <begin position="1"/>
        <end position="62"/>
    </location>
</feature>
<dbReference type="InterPro" id="IPR000792">
    <property type="entry name" value="Tscrpt_reg_LuxR_C"/>
</dbReference>
<evidence type="ECO:0000313" key="3">
    <source>
        <dbReference type="Proteomes" id="UP001596152"/>
    </source>
</evidence>
<dbReference type="RefSeq" id="WP_374036664.1">
    <property type="nucleotide sequence ID" value="NZ_CP169082.1"/>
</dbReference>
<protein>
    <submittedName>
        <fullName evidence="2">LuxR C-terminal-related transcriptional regulator</fullName>
    </submittedName>
</protein>
<proteinExistence type="predicted"/>
<dbReference type="SUPFAM" id="SSF46894">
    <property type="entry name" value="C-terminal effector domain of the bipartite response regulators"/>
    <property type="match status" value="1"/>
</dbReference>
<sequence length="65" mass="7208">MAGLEQLTTRERQCLVGVAQHRQSKEIARDLGISSKTVDKHIETACKKLGDVTPVSHPAITRVLW</sequence>
<dbReference type="PROSITE" id="PS50043">
    <property type="entry name" value="HTH_LUXR_2"/>
    <property type="match status" value="1"/>
</dbReference>